<evidence type="ECO:0000256" key="3">
    <source>
        <dbReference type="ARBA" id="ARBA00022692"/>
    </source>
</evidence>
<feature type="transmembrane region" description="Helical" evidence="8">
    <location>
        <begin position="1223"/>
        <end position="1244"/>
    </location>
</feature>
<dbReference type="InterPro" id="IPR027417">
    <property type="entry name" value="P-loop_NTPase"/>
</dbReference>
<dbReference type="Proteomes" id="UP001516023">
    <property type="component" value="Unassembled WGS sequence"/>
</dbReference>
<dbReference type="GO" id="GO:0005524">
    <property type="term" value="F:ATP binding"/>
    <property type="evidence" value="ECO:0007669"/>
    <property type="project" value="UniProtKB-KW"/>
</dbReference>
<accession>A0ABD3NXA6</accession>
<evidence type="ECO:0000259" key="9">
    <source>
        <dbReference type="PROSITE" id="PS50893"/>
    </source>
</evidence>
<protein>
    <recommendedName>
        <fullName evidence="9">ABC transporter domain-containing protein</fullName>
    </recommendedName>
</protein>
<feature type="transmembrane region" description="Helical" evidence="8">
    <location>
        <begin position="600"/>
        <end position="621"/>
    </location>
</feature>
<feature type="transmembrane region" description="Helical" evidence="8">
    <location>
        <begin position="641"/>
        <end position="663"/>
    </location>
</feature>
<dbReference type="Pfam" id="PF19055">
    <property type="entry name" value="ABC2_membrane_7"/>
    <property type="match status" value="1"/>
</dbReference>
<keyword evidence="3 8" id="KW-0812">Transmembrane</keyword>
<keyword evidence="6 8" id="KW-1133">Transmembrane helix</keyword>
<name>A0ABD3NXA6_9STRA</name>
<dbReference type="InterPro" id="IPR017871">
    <property type="entry name" value="ABC_transporter-like_CS"/>
</dbReference>
<reference evidence="10 11" key="1">
    <citation type="journal article" date="2020" name="G3 (Bethesda)">
        <title>Improved Reference Genome for Cyclotella cryptica CCMP332, a Model for Cell Wall Morphogenesis, Salinity Adaptation, and Lipid Production in Diatoms (Bacillariophyta).</title>
        <authorList>
            <person name="Roberts W.R."/>
            <person name="Downey K.M."/>
            <person name="Ruck E.C."/>
            <person name="Traller J.C."/>
            <person name="Alverson A.J."/>
        </authorList>
    </citation>
    <scope>NUCLEOTIDE SEQUENCE [LARGE SCALE GENOMIC DNA]</scope>
    <source>
        <strain evidence="10 11">CCMP332</strain>
    </source>
</reference>
<dbReference type="EMBL" id="JABMIG020000353">
    <property type="protein sequence ID" value="KAL3780328.1"/>
    <property type="molecule type" value="Genomic_DNA"/>
</dbReference>
<dbReference type="InterPro" id="IPR003439">
    <property type="entry name" value="ABC_transporter-like_ATP-bd"/>
</dbReference>
<feature type="domain" description="ABC transporter" evidence="9">
    <location>
        <begin position="750"/>
        <end position="993"/>
    </location>
</feature>
<evidence type="ECO:0000256" key="1">
    <source>
        <dbReference type="ARBA" id="ARBA00004141"/>
    </source>
</evidence>
<sequence length="1525" mass="168475">MEKDLPNAAAVATTPAPPLNIHGDTNPFTLTFHDLSVHVPRVSECLPCCTFRNIKNLGAEYFGMYVTEREAFYTLDRVSGCVKSGETLLVLGKSGSGKSTLLRALCGRLNETDELFGTVALNGIPIGKSHQAWRRMCSYVSADDGTHSPVLTVGETFRFAAQCTSDGKTPVAALEARVDWMLDALGLSHVKNTVVGDENLRGVSGGQKRRVTVGEMLLNPHSRIFCLDNITDGLASTDSLSLVQQISGACKKNGLAAIITLLQPSDEIVQLFDKMLVLSSEGQPMYFGPVNRHVLREVFIGSADPKEEDTGSIADLVLNQPVSNESLGFPDSKEQTVPVTFSGSTLHRDLLQEIDDIRSMYPSVHEREAALDAILPRTKYSNSYWHQLQIIASRRKKLIMRNSMTYARIIIAIIFGTIVGSLFSALNNDTIGALGKTGYIFLSSFLVLMLSAAVTIPDGFRQRITLFKHRNAEFYSGRIAYIVQWALDMPLSIIEATLIASISYWWVDMTPGANHFLLFLFTLIGLECVGQAFARVLCALSRTQVSANVASSLFILLFATVGGFMPTYDAITWVLRWLSWLTPVSYAFEAMMINQFEGQTFYGVVIVNPNVGSTSIGTVQGTKYLQAQSLPRSQWTTNHGIMVFDCIMLFIFAFVLDVIGMFFQEKTRSWYFNQIRRPRSKVHRAALVTPSDPEAQSLNTYQGGHSIDSLSVKNLCYSVNIEKNSPWKPRRATLQSLCGPLLTCLAGKEAESKEATGEDPGISAELSLLNNITARFRKGRMCALMGQSGAGKTTLLDVIAGYKTGGKITGDIMIDGQPKLDATWKVISAYAEQQDILNPYMSVRETIEFTAACRLPNSSDRKAIIDNVMELMDLLPFANMIVGREKEGEGLPKHARKRLTIANQLVVQPKILFLDEPTSGLGVNAAALVMRAVRRSTDALDLITLVTIHQPSRKMFESFDDLLLLAKGGRVSYCGELGKNSKTLLDYFANLSGKEPPSNVNPADFVLGILDDGSPDNVVSLFQECILSRDIVDHIESDINSAEGKEPLIIHGNSRTFFLELTLLFKRQFLVQWRNPSYSFMRMTVSAGACVILGLLFFNIESNVQGAVFSIASLFFMTFILVIPMQSAVIPLIEDRSVLYREAVSGTYSRLAYGLGQLLADIPFHAINTLIMYGIIYYMVGFRAGAHYVGYFIFVLFLANWSIMSMGQLYALCTPNEETANGLAGLSVILSVCLMGFLITSSAMPDGWAWAYQVNLFRYILQGLVTNELSGQTYRLDIGHLIPEMNTTMSSISLNENNMLGNVFDDRKSNFKAIGFVHGDIPVGGNYSAQAARLVGVTLDLDGENVGDDFNSLISCLVENECLVEPVSTNFINCTSDFSSVCANEFDQIISNLEDGKMKVAECFGGDNSYDGATTVLERDLEHHHKVASCMMRRLLPIGGSRHVLRGFRELMKIIMFIQDIIENGIDIPGDAILFYFGWSEFDADTLSFSAPWKWYYCVTAVVVFLLSMELIKLVAVQCIVWTKR</sequence>
<feature type="transmembrane region" description="Helical" evidence="8">
    <location>
        <begin position="1151"/>
        <end position="1176"/>
    </location>
</feature>
<feature type="transmembrane region" description="Helical" evidence="8">
    <location>
        <begin position="405"/>
        <end position="426"/>
    </location>
</feature>
<evidence type="ECO:0000256" key="7">
    <source>
        <dbReference type="ARBA" id="ARBA00023136"/>
    </source>
</evidence>
<dbReference type="InterPro" id="IPR043926">
    <property type="entry name" value="ABCG_dom"/>
</dbReference>
<feature type="transmembrane region" description="Helical" evidence="8">
    <location>
        <begin position="438"/>
        <end position="460"/>
    </location>
</feature>
<feature type="transmembrane region" description="Helical" evidence="8">
    <location>
        <begin position="513"/>
        <end position="533"/>
    </location>
</feature>
<evidence type="ECO:0000256" key="6">
    <source>
        <dbReference type="ARBA" id="ARBA00022989"/>
    </source>
</evidence>
<feature type="transmembrane region" description="Helical" evidence="8">
    <location>
        <begin position="1188"/>
        <end position="1211"/>
    </location>
</feature>
<keyword evidence="5" id="KW-0067">ATP-binding</keyword>
<evidence type="ECO:0000256" key="2">
    <source>
        <dbReference type="ARBA" id="ARBA00022448"/>
    </source>
</evidence>
<dbReference type="SMART" id="SM00382">
    <property type="entry name" value="AAA"/>
    <property type="match status" value="2"/>
</dbReference>
<dbReference type="Pfam" id="PF01061">
    <property type="entry name" value="ABC2_membrane"/>
    <property type="match status" value="2"/>
</dbReference>
<dbReference type="GO" id="GO:0016020">
    <property type="term" value="C:membrane"/>
    <property type="evidence" value="ECO:0007669"/>
    <property type="project" value="UniProtKB-SubCell"/>
</dbReference>
<dbReference type="InterPro" id="IPR003593">
    <property type="entry name" value="AAA+_ATPase"/>
</dbReference>
<dbReference type="PROSITE" id="PS00211">
    <property type="entry name" value="ABC_TRANSPORTER_1"/>
    <property type="match status" value="1"/>
</dbReference>
<keyword evidence="4" id="KW-0547">Nucleotide-binding</keyword>
<proteinExistence type="predicted"/>
<feature type="transmembrane region" description="Helical" evidence="8">
    <location>
        <begin position="545"/>
        <end position="564"/>
    </location>
</feature>
<organism evidence="10 11">
    <name type="scientific">Cyclotella cryptica</name>
    <dbReference type="NCBI Taxonomy" id="29204"/>
    <lineage>
        <taxon>Eukaryota</taxon>
        <taxon>Sar</taxon>
        <taxon>Stramenopiles</taxon>
        <taxon>Ochrophyta</taxon>
        <taxon>Bacillariophyta</taxon>
        <taxon>Coscinodiscophyceae</taxon>
        <taxon>Thalassiosirophycidae</taxon>
        <taxon>Stephanodiscales</taxon>
        <taxon>Stephanodiscaceae</taxon>
        <taxon>Cyclotella</taxon>
    </lineage>
</organism>
<evidence type="ECO:0000256" key="4">
    <source>
        <dbReference type="ARBA" id="ARBA00022741"/>
    </source>
</evidence>
<keyword evidence="2" id="KW-0813">Transport</keyword>
<comment type="caution">
    <text evidence="10">The sequence shown here is derived from an EMBL/GenBank/DDBJ whole genome shotgun (WGS) entry which is preliminary data.</text>
</comment>
<feature type="transmembrane region" description="Helical" evidence="8">
    <location>
        <begin position="1493"/>
        <end position="1516"/>
    </location>
</feature>
<evidence type="ECO:0000313" key="11">
    <source>
        <dbReference type="Proteomes" id="UP001516023"/>
    </source>
</evidence>
<comment type="subcellular location">
    <subcellularLocation>
        <location evidence="1">Membrane</location>
        <topology evidence="1">Multi-pass membrane protein</topology>
    </subcellularLocation>
</comment>
<feature type="transmembrane region" description="Helical" evidence="8">
    <location>
        <begin position="1106"/>
        <end position="1130"/>
    </location>
</feature>
<dbReference type="Gene3D" id="3.40.50.300">
    <property type="entry name" value="P-loop containing nucleotide triphosphate hydrolases"/>
    <property type="match status" value="2"/>
</dbReference>
<dbReference type="InterPro" id="IPR013525">
    <property type="entry name" value="ABC2_TM"/>
</dbReference>
<gene>
    <name evidence="10" type="ORF">HJC23_008258</name>
</gene>
<dbReference type="PANTHER" id="PTHR19241">
    <property type="entry name" value="ATP-BINDING CASSETTE TRANSPORTER"/>
    <property type="match status" value="1"/>
</dbReference>
<dbReference type="PROSITE" id="PS50893">
    <property type="entry name" value="ABC_TRANSPORTER_2"/>
    <property type="match status" value="2"/>
</dbReference>
<evidence type="ECO:0000256" key="8">
    <source>
        <dbReference type="SAM" id="Phobius"/>
    </source>
</evidence>
<feature type="transmembrane region" description="Helical" evidence="8">
    <location>
        <begin position="1080"/>
        <end position="1100"/>
    </location>
</feature>
<keyword evidence="11" id="KW-1185">Reference proteome</keyword>
<dbReference type="Pfam" id="PF00005">
    <property type="entry name" value="ABC_tran"/>
    <property type="match status" value="2"/>
</dbReference>
<evidence type="ECO:0000256" key="5">
    <source>
        <dbReference type="ARBA" id="ARBA00022840"/>
    </source>
</evidence>
<evidence type="ECO:0000313" key="10">
    <source>
        <dbReference type="EMBL" id="KAL3780328.1"/>
    </source>
</evidence>
<feature type="domain" description="ABC transporter" evidence="9">
    <location>
        <begin position="59"/>
        <end position="298"/>
    </location>
</feature>
<dbReference type="SUPFAM" id="SSF52540">
    <property type="entry name" value="P-loop containing nucleoside triphosphate hydrolases"/>
    <property type="match status" value="2"/>
</dbReference>
<keyword evidence="7 8" id="KW-0472">Membrane</keyword>